<accession>F0Q2I1</accession>
<gene>
    <name evidence="2" type="ordered locus">Acav_3857</name>
</gene>
<feature type="compositionally biased region" description="Gly residues" evidence="1">
    <location>
        <begin position="59"/>
        <end position="86"/>
    </location>
</feature>
<dbReference type="KEGG" id="aaa:Acav_3857"/>
<dbReference type="AlphaFoldDB" id="F0Q2I1"/>
<reference evidence="2" key="1">
    <citation type="submission" date="2011-02" db="EMBL/GenBank/DDBJ databases">
        <title>Complete sequence of Acidovorax avenae subsp. avenae ATCC 19860.</title>
        <authorList>
            <consortium name="US DOE Joint Genome Institute"/>
            <person name="Lucas S."/>
            <person name="Copeland A."/>
            <person name="Lapidus A."/>
            <person name="Cheng J.-F."/>
            <person name="Goodwin L."/>
            <person name="Pitluck S."/>
            <person name="Chertkov O."/>
            <person name="Held B."/>
            <person name="Detter J.C."/>
            <person name="Han C."/>
            <person name="Tapia R."/>
            <person name="Land M."/>
            <person name="Hauser L."/>
            <person name="Kyrpides N."/>
            <person name="Ivanova N."/>
            <person name="Ovchinnikova G."/>
            <person name="Pagani I."/>
            <person name="Gordon S."/>
            <person name="Woyke T."/>
        </authorList>
    </citation>
    <scope>NUCLEOTIDE SEQUENCE</scope>
    <source>
        <strain evidence="2">ATCC 19860</strain>
    </source>
</reference>
<evidence type="ECO:0000313" key="3">
    <source>
        <dbReference type="Proteomes" id="UP000002482"/>
    </source>
</evidence>
<evidence type="ECO:0000313" key="2">
    <source>
        <dbReference type="EMBL" id="ADX47748.1"/>
    </source>
</evidence>
<proteinExistence type="predicted"/>
<dbReference type="EMBL" id="CP002521">
    <property type="protein sequence ID" value="ADX47748.1"/>
    <property type="molecule type" value="Genomic_DNA"/>
</dbReference>
<evidence type="ECO:0000256" key="1">
    <source>
        <dbReference type="SAM" id="MobiDB-lite"/>
    </source>
</evidence>
<dbReference type="HOGENOM" id="CLU_2490675_0_0_4"/>
<sequence>MPAMRFSRFSLLSGGAAVLFALCCAFLAYEEGNGWLLWLAVVPLLAWRSGAGDVPDGGSADGGGADGCGSGESGDAGGCGDGGGGD</sequence>
<protein>
    <submittedName>
        <fullName evidence="2">Uncharacterized protein</fullName>
    </submittedName>
</protein>
<feature type="region of interest" description="Disordered" evidence="1">
    <location>
        <begin position="56"/>
        <end position="86"/>
    </location>
</feature>
<organism evidence="2 3">
    <name type="scientific">Paracidovorax avenae (strain ATCC 19860 / DSM 7227 / CCUG 15838 / JCM 20985 / LMG 2117 / NCPPB 1011)</name>
    <name type="common">Acidovorax avenae</name>
    <dbReference type="NCBI Taxonomy" id="643561"/>
    <lineage>
        <taxon>Bacteria</taxon>
        <taxon>Pseudomonadati</taxon>
        <taxon>Pseudomonadota</taxon>
        <taxon>Betaproteobacteria</taxon>
        <taxon>Burkholderiales</taxon>
        <taxon>Comamonadaceae</taxon>
        <taxon>Paracidovorax</taxon>
    </lineage>
</organism>
<keyword evidence="3" id="KW-1185">Reference proteome</keyword>
<dbReference type="Proteomes" id="UP000002482">
    <property type="component" value="Chromosome"/>
</dbReference>
<name>F0Q2I1_PARA1</name>